<name>A0A2S3R4T6_VIBVL</name>
<evidence type="ECO:0000313" key="3">
    <source>
        <dbReference type="Proteomes" id="UP000237466"/>
    </source>
</evidence>
<dbReference type="EMBL" id="PDGH01000066">
    <property type="protein sequence ID" value="POB48704.1"/>
    <property type="molecule type" value="Genomic_DNA"/>
</dbReference>
<accession>A0A2S3R4T6</accession>
<sequence length="98" mass="11418">MMDDMYIRYIDALFLCNGFARPKDLIERFGMNRTKASKLFSKYRDEMKASVIFEVSSKTYVASSDFESSFNWHEPEANEFIFCVNTVFDKVGLVELKG</sequence>
<comment type="caution">
    <text evidence="2">The sequence shown here is derived from an EMBL/GenBank/DDBJ whole genome shotgun (WGS) entry which is preliminary data.</text>
</comment>
<dbReference type="Pfam" id="PF26109">
    <property type="entry name" value="WHD_BrxR"/>
    <property type="match status" value="1"/>
</dbReference>
<evidence type="ECO:0000313" key="2">
    <source>
        <dbReference type="EMBL" id="POB48704.1"/>
    </source>
</evidence>
<organism evidence="2 3">
    <name type="scientific">Vibrio vulnificus</name>
    <dbReference type="NCBI Taxonomy" id="672"/>
    <lineage>
        <taxon>Bacteria</taxon>
        <taxon>Pseudomonadati</taxon>
        <taxon>Pseudomonadota</taxon>
        <taxon>Gammaproteobacteria</taxon>
        <taxon>Vibrionales</taxon>
        <taxon>Vibrionaceae</taxon>
        <taxon>Vibrio</taxon>
    </lineage>
</organism>
<dbReference type="RefSeq" id="WP_103200109.1">
    <property type="nucleotide sequence ID" value="NZ_PDGH01000066.1"/>
</dbReference>
<feature type="domain" description="DNA-binding transcriptional repressor CapW winged helix-turn-helix" evidence="1">
    <location>
        <begin position="8"/>
        <end position="78"/>
    </location>
</feature>
<gene>
    <name evidence="2" type="ORF">CRN52_07915</name>
</gene>
<proteinExistence type="predicted"/>
<dbReference type="Proteomes" id="UP000237466">
    <property type="component" value="Unassembled WGS sequence"/>
</dbReference>
<protein>
    <recommendedName>
        <fullName evidence="1">DNA-binding transcriptional repressor CapW winged helix-turn-helix domain-containing protein</fullName>
    </recommendedName>
</protein>
<dbReference type="AlphaFoldDB" id="A0A2S3R4T6"/>
<dbReference type="InterPro" id="IPR059019">
    <property type="entry name" value="WHD_CapW"/>
</dbReference>
<reference evidence="2 3" key="1">
    <citation type="journal article" date="2018" name="Front. Microbiol.">
        <title>Phylogeny of Vibrio vulnificus from the Analysis of the Core-Genome: Implications for Intra-Species Taxonomy.</title>
        <authorList>
            <person name="Roig F.J."/>
            <person name="Gonzalez-Candelas F."/>
            <person name="Sanjuan E."/>
            <person name="Fouz B."/>
            <person name="Feil E.J."/>
            <person name="Llorens C."/>
            <person name="Baker-Austin C."/>
            <person name="Oliver J.D."/>
            <person name="Danin-Poleg Y."/>
            <person name="Gibas C.J."/>
            <person name="Kashi Y."/>
            <person name="Gulig P.A."/>
            <person name="Morrison S.S."/>
            <person name="Amaro C."/>
        </authorList>
    </citation>
    <scope>NUCLEOTIDE SEQUENCE [LARGE SCALE GENOMIC DNA]</scope>
    <source>
        <strain evidence="2 3">CECT4608</strain>
    </source>
</reference>
<evidence type="ECO:0000259" key="1">
    <source>
        <dbReference type="Pfam" id="PF26109"/>
    </source>
</evidence>